<dbReference type="Gene3D" id="3.40.50.10330">
    <property type="entry name" value="Probable inorganic polyphosphate/atp-NAD kinase, domain 1"/>
    <property type="match status" value="1"/>
</dbReference>
<dbReference type="Gene3D" id="2.60.200.40">
    <property type="match status" value="1"/>
</dbReference>
<dbReference type="Pfam" id="PF00781">
    <property type="entry name" value="DAGK_cat"/>
    <property type="match status" value="1"/>
</dbReference>
<evidence type="ECO:0000256" key="5">
    <source>
        <dbReference type="ARBA" id="ARBA00022741"/>
    </source>
</evidence>
<keyword evidence="13" id="KW-1185">Reference proteome</keyword>
<dbReference type="InterPro" id="IPR045540">
    <property type="entry name" value="YegS/DAGK_C"/>
</dbReference>
<sequence length="306" mass="34402">MKITIIVNPTAGNGKSLKRWEKFKHKLNFIYDFHMTTSPKHATALARKCAETGESQFIIAFGGDGTAHEVIEGTLDCSNCIVGVVGAGSGNDFGRGFLSFRNAHEVNKYVQSQRVAIEMDIGLMNDQDKKYYFVNNAGIGFDAYIAYQVNKSPVKKILNKFNLGKLAYTFFLIKTLVTFKHFDLTVNMPNHSKKLEKVWFATVSNQPYFGGGMKISPQSNPADGQIELTVVHHLSRIKLLLVFVSVFFGKHTSFKEVHQMSATSFSLTTNNTMYRHTDGEYAGKTSPHFADEFSVLPKRWRMTKLT</sequence>
<dbReference type="Proteomes" id="UP001152173">
    <property type="component" value="Unassembled WGS sequence"/>
</dbReference>
<keyword evidence="10" id="KW-1208">Phospholipid metabolism</keyword>
<proteinExistence type="inferred from homology"/>
<dbReference type="AlphaFoldDB" id="A0A9X3LE81"/>
<keyword evidence="3" id="KW-0444">Lipid biosynthesis</keyword>
<name>A0A9X3LE81_9BACL</name>
<dbReference type="Pfam" id="PF19279">
    <property type="entry name" value="YegS_C"/>
    <property type="match status" value="1"/>
</dbReference>
<evidence type="ECO:0000256" key="8">
    <source>
        <dbReference type="ARBA" id="ARBA00023098"/>
    </source>
</evidence>
<dbReference type="InterPro" id="IPR050187">
    <property type="entry name" value="Lipid_Phosphate_FormReg"/>
</dbReference>
<evidence type="ECO:0000256" key="1">
    <source>
        <dbReference type="ARBA" id="ARBA00001946"/>
    </source>
</evidence>
<comment type="cofactor">
    <cofactor evidence="1">
        <name>Mg(2+)</name>
        <dbReference type="ChEBI" id="CHEBI:18420"/>
    </cofactor>
</comment>
<comment type="similarity">
    <text evidence="2">Belongs to the diacylglycerol/lipid kinase family.</text>
</comment>
<evidence type="ECO:0000256" key="6">
    <source>
        <dbReference type="ARBA" id="ARBA00022777"/>
    </source>
</evidence>
<dbReference type="NCBIfam" id="TIGR00147">
    <property type="entry name" value="YegS/Rv2252/BmrU family lipid kinase"/>
    <property type="match status" value="1"/>
</dbReference>
<dbReference type="InterPro" id="IPR001206">
    <property type="entry name" value="Diacylglycerol_kinase_cat_dom"/>
</dbReference>
<evidence type="ECO:0000256" key="7">
    <source>
        <dbReference type="ARBA" id="ARBA00022840"/>
    </source>
</evidence>
<accession>A0A9X3LE81</accession>
<dbReference type="SUPFAM" id="SSF111331">
    <property type="entry name" value="NAD kinase/diacylglycerol kinase-like"/>
    <property type="match status" value="1"/>
</dbReference>
<evidence type="ECO:0000313" key="12">
    <source>
        <dbReference type="EMBL" id="MCZ8536336.1"/>
    </source>
</evidence>
<dbReference type="InterPro" id="IPR017438">
    <property type="entry name" value="ATP-NAD_kinase_N"/>
</dbReference>
<protein>
    <submittedName>
        <fullName evidence="12">Diacylglycerol kinase family lipid kinase</fullName>
    </submittedName>
</protein>
<comment type="caution">
    <text evidence="12">The sequence shown here is derived from an EMBL/GenBank/DDBJ whole genome shotgun (WGS) entry which is preliminary data.</text>
</comment>
<evidence type="ECO:0000256" key="2">
    <source>
        <dbReference type="ARBA" id="ARBA00005983"/>
    </source>
</evidence>
<keyword evidence="8" id="KW-0443">Lipid metabolism</keyword>
<dbReference type="GO" id="GO:0008654">
    <property type="term" value="P:phospholipid biosynthetic process"/>
    <property type="evidence" value="ECO:0007669"/>
    <property type="project" value="UniProtKB-KW"/>
</dbReference>
<dbReference type="InterPro" id="IPR016064">
    <property type="entry name" value="NAD/diacylglycerol_kinase_sf"/>
</dbReference>
<evidence type="ECO:0000256" key="3">
    <source>
        <dbReference type="ARBA" id="ARBA00022516"/>
    </source>
</evidence>
<keyword evidence="7" id="KW-0067">ATP-binding</keyword>
<dbReference type="GO" id="GO:0005524">
    <property type="term" value="F:ATP binding"/>
    <property type="evidence" value="ECO:0007669"/>
    <property type="project" value="UniProtKB-KW"/>
</dbReference>
<keyword evidence="6 12" id="KW-0418">Kinase</keyword>
<evidence type="ECO:0000313" key="13">
    <source>
        <dbReference type="Proteomes" id="UP001152173"/>
    </source>
</evidence>
<organism evidence="12 13">
    <name type="scientific">Paenisporosarcina quisquiliarum</name>
    <dbReference type="NCBI Taxonomy" id="365346"/>
    <lineage>
        <taxon>Bacteria</taxon>
        <taxon>Bacillati</taxon>
        <taxon>Bacillota</taxon>
        <taxon>Bacilli</taxon>
        <taxon>Bacillales</taxon>
        <taxon>Caryophanaceae</taxon>
        <taxon>Paenisporosarcina</taxon>
    </lineage>
</organism>
<keyword evidence="5" id="KW-0547">Nucleotide-binding</keyword>
<dbReference type="RefSeq" id="WP_269925435.1">
    <property type="nucleotide sequence ID" value="NZ_JAMKBJ010000002.1"/>
</dbReference>
<evidence type="ECO:0000256" key="9">
    <source>
        <dbReference type="ARBA" id="ARBA00023209"/>
    </source>
</evidence>
<dbReference type="PROSITE" id="PS50146">
    <property type="entry name" value="DAGK"/>
    <property type="match status" value="1"/>
</dbReference>
<evidence type="ECO:0000256" key="4">
    <source>
        <dbReference type="ARBA" id="ARBA00022679"/>
    </source>
</evidence>
<reference evidence="12" key="1">
    <citation type="submission" date="2022-05" db="EMBL/GenBank/DDBJ databases">
        <authorList>
            <person name="Colautti A."/>
            <person name="Iacumin L."/>
        </authorList>
    </citation>
    <scope>NUCLEOTIDE SEQUENCE</scope>
    <source>
        <strain evidence="12">SK 55</strain>
    </source>
</reference>
<feature type="domain" description="DAGKc" evidence="11">
    <location>
        <begin position="1"/>
        <end position="128"/>
    </location>
</feature>
<dbReference type="PANTHER" id="PTHR12358">
    <property type="entry name" value="SPHINGOSINE KINASE"/>
    <property type="match status" value="1"/>
</dbReference>
<dbReference type="EMBL" id="JAMKBJ010000002">
    <property type="protein sequence ID" value="MCZ8536336.1"/>
    <property type="molecule type" value="Genomic_DNA"/>
</dbReference>
<evidence type="ECO:0000259" key="11">
    <source>
        <dbReference type="PROSITE" id="PS50146"/>
    </source>
</evidence>
<dbReference type="GO" id="GO:0016301">
    <property type="term" value="F:kinase activity"/>
    <property type="evidence" value="ECO:0007669"/>
    <property type="project" value="UniProtKB-KW"/>
</dbReference>
<dbReference type="InterPro" id="IPR005218">
    <property type="entry name" value="Diacylglycerol/lipid_kinase"/>
</dbReference>
<dbReference type="PANTHER" id="PTHR12358:SF54">
    <property type="entry name" value="SPHINGOSINE KINASE RELATED PROTEIN"/>
    <property type="match status" value="1"/>
</dbReference>
<evidence type="ECO:0000256" key="10">
    <source>
        <dbReference type="ARBA" id="ARBA00023264"/>
    </source>
</evidence>
<dbReference type="SMART" id="SM00046">
    <property type="entry name" value="DAGKc"/>
    <property type="match status" value="1"/>
</dbReference>
<keyword evidence="9" id="KW-0594">Phospholipid biosynthesis</keyword>
<gene>
    <name evidence="12" type="ORF">M9R32_03875</name>
</gene>
<keyword evidence="4" id="KW-0808">Transferase</keyword>